<organism evidence="3 4">
    <name type="scientific">Chthonomonas calidirosea (strain DSM 23976 / ICMP 18418 / T49)</name>
    <dbReference type="NCBI Taxonomy" id="1303518"/>
    <lineage>
        <taxon>Bacteria</taxon>
        <taxon>Bacillati</taxon>
        <taxon>Armatimonadota</taxon>
        <taxon>Chthonomonadia</taxon>
        <taxon>Chthonomonadales</taxon>
        <taxon>Chthonomonadaceae</taxon>
        <taxon>Chthonomonas</taxon>
    </lineage>
</organism>
<sequence>MCAHSTDANEEEHVTERFCLLVADADPYISRIIEASLEHYGAFEVIPLARGPVGLRQAVERNPDLILWDILLPDTETLLPKLCALCPSSALVLLAPEDRLSLWMSLRRLGIASVLIKPFTIETLRQLIDQAQRKALAPPTEPQLHLFAVGQQVLLRSPQGQSSTRILQVEQDAFWVTGEPQVTLPPDITIGTRIHVELTGETALYRFATKILDRQQQIVWAWKLQMPQTLHRFQRRQYPRVALQAEVRLQPLPSQEELHAVLTDLSLGGCALISPVPLTDGQTVRIVLENIAPKTLQLEGEVQRCKPQSLQGNRYTVALQFTRIPYPTKQELKQIVAKKIEGS</sequence>
<dbReference type="InParanoid" id="S0EXU3"/>
<dbReference type="InterPro" id="IPR009875">
    <property type="entry name" value="PilZ_domain"/>
</dbReference>
<evidence type="ECO:0000313" key="3">
    <source>
        <dbReference type="EMBL" id="CCW36514.1"/>
    </source>
</evidence>
<dbReference type="AlphaFoldDB" id="S0EXU3"/>
<evidence type="ECO:0000313" key="4">
    <source>
        <dbReference type="Proteomes" id="UP000014227"/>
    </source>
</evidence>
<dbReference type="eggNOG" id="COG5581">
    <property type="taxonomic scope" value="Bacteria"/>
</dbReference>
<gene>
    <name evidence="3" type="ORF">CCALI_02725</name>
</gene>
<dbReference type="SUPFAM" id="SSF141371">
    <property type="entry name" value="PilZ domain-like"/>
    <property type="match status" value="1"/>
</dbReference>
<keyword evidence="1" id="KW-0597">Phosphoprotein</keyword>
<name>S0EXU3_CHTCT</name>
<dbReference type="PROSITE" id="PS50110">
    <property type="entry name" value="RESPONSE_REGULATORY"/>
    <property type="match status" value="1"/>
</dbReference>
<dbReference type="STRING" id="454171.CP488_01363"/>
<keyword evidence="4" id="KW-1185">Reference proteome</keyword>
<accession>S0EXU3</accession>
<feature type="modified residue" description="4-aspartylphosphate" evidence="1">
    <location>
        <position position="69"/>
    </location>
</feature>
<dbReference type="GO" id="GO:0000160">
    <property type="term" value="P:phosphorelay signal transduction system"/>
    <property type="evidence" value="ECO:0007669"/>
    <property type="project" value="InterPro"/>
</dbReference>
<dbReference type="FunCoup" id="S0EXU3">
    <property type="interactions" value="4"/>
</dbReference>
<dbReference type="Pfam" id="PF07238">
    <property type="entry name" value="PilZ"/>
    <property type="match status" value="1"/>
</dbReference>
<dbReference type="Proteomes" id="UP000014227">
    <property type="component" value="Chromosome I"/>
</dbReference>
<evidence type="ECO:0000256" key="1">
    <source>
        <dbReference type="PROSITE-ProRule" id="PRU00169"/>
    </source>
</evidence>
<proteinExistence type="predicted"/>
<protein>
    <submittedName>
        <fullName evidence="3">Response regulator of citrate/malate metabolism</fullName>
    </submittedName>
</protein>
<reference evidence="4" key="1">
    <citation type="submission" date="2013-03" db="EMBL/GenBank/DDBJ databases">
        <title>Genome sequence of Chthonomonas calidirosea, the first sequenced genome from the Armatimonadetes phylum (formally candidate division OP10).</title>
        <authorList>
            <person name="Lee K.C.Y."/>
            <person name="Morgan X.C."/>
            <person name="Dunfield P.F."/>
            <person name="Tamas I."/>
            <person name="Houghton K.M."/>
            <person name="Vyssotski M."/>
            <person name="Ryan J.L.J."/>
            <person name="Lagutin K."/>
            <person name="McDonald I.R."/>
            <person name="Stott M.B."/>
        </authorList>
    </citation>
    <scope>NUCLEOTIDE SEQUENCE [LARGE SCALE GENOMIC DNA]</scope>
    <source>
        <strain evidence="4">DSM 23976 / ICMP 18418 / T49</strain>
    </source>
</reference>
<dbReference type="PATRIC" id="fig|1303518.3.peg.2829"/>
<dbReference type="Gene3D" id="2.40.10.220">
    <property type="entry name" value="predicted glycosyltransferase like domains"/>
    <property type="match status" value="1"/>
</dbReference>
<dbReference type="InterPro" id="IPR001789">
    <property type="entry name" value="Sig_transdc_resp-reg_receiver"/>
</dbReference>
<dbReference type="EMBL" id="HF951689">
    <property type="protein sequence ID" value="CCW36514.1"/>
    <property type="molecule type" value="Genomic_DNA"/>
</dbReference>
<dbReference type="eggNOG" id="COG0745">
    <property type="taxonomic scope" value="Bacteria"/>
</dbReference>
<dbReference type="KEGG" id="ccz:CCALI_02725"/>
<dbReference type="InterPro" id="IPR011006">
    <property type="entry name" value="CheY-like_superfamily"/>
</dbReference>
<dbReference type="SUPFAM" id="SSF52172">
    <property type="entry name" value="CheY-like"/>
    <property type="match status" value="1"/>
</dbReference>
<dbReference type="Gene3D" id="3.40.50.2300">
    <property type="match status" value="1"/>
</dbReference>
<dbReference type="GO" id="GO:0035438">
    <property type="term" value="F:cyclic-di-GMP binding"/>
    <property type="evidence" value="ECO:0007669"/>
    <property type="project" value="InterPro"/>
</dbReference>
<dbReference type="HOGENOM" id="CLU_808215_0_0_0"/>
<evidence type="ECO:0000259" key="2">
    <source>
        <dbReference type="PROSITE" id="PS50110"/>
    </source>
</evidence>
<feature type="domain" description="Response regulatory" evidence="2">
    <location>
        <begin position="19"/>
        <end position="132"/>
    </location>
</feature>